<proteinExistence type="predicted"/>
<keyword evidence="2" id="KW-1185">Reference proteome</keyword>
<dbReference type="PANTHER" id="PTHR34801:SF6">
    <property type="entry name" value="SLL1620 PROTEIN"/>
    <property type="match status" value="1"/>
</dbReference>
<dbReference type="Proteomes" id="UP001329151">
    <property type="component" value="Chromosome"/>
</dbReference>
<evidence type="ECO:0000313" key="1">
    <source>
        <dbReference type="EMBL" id="BET27689.1"/>
    </source>
</evidence>
<dbReference type="EMBL" id="AP028947">
    <property type="protein sequence ID" value="BET27689.1"/>
    <property type="molecule type" value="Genomic_DNA"/>
</dbReference>
<dbReference type="Pfam" id="PF07386">
    <property type="entry name" value="DUF1499"/>
    <property type="match status" value="1"/>
</dbReference>
<gene>
    <name evidence="1" type="ORF">RGQ30_31900</name>
</gene>
<organism evidence="1 2">
    <name type="scientific">Limnobacter thiooxidans</name>
    <dbReference type="NCBI Taxonomy" id="131080"/>
    <lineage>
        <taxon>Bacteria</taxon>
        <taxon>Pseudomonadati</taxon>
        <taxon>Pseudomonadota</taxon>
        <taxon>Betaproteobacteria</taxon>
        <taxon>Burkholderiales</taxon>
        <taxon>Burkholderiaceae</taxon>
        <taxon>Limnobacter</taxon>
    </lineage>
</organism>
<dbReference type="AlphaFoldDB" id="A0AA86M9D5"/>
<dbReference type="InterPro" id="IPR010865">
    <property type="entry name" value="DUF1499"/>
</dbReference>
<reference evidence="1 2" key="1">
    <citation type="submission" date="2023-10" db="EMBL/GenBank/DDBJ databases">
        <title>Complete Genome Sequence of Limnobacter thiooxidans CS-K2T, Isolated from freshwater lake sediments in Bavaria, Germany.</title>
        <authorList>
            <person name="Naruki M."/>
            <person name="Watanabe A."/>
            <person name="Warashina T."/>
            <person name="Morita T."/>
            <person name="Arakawa K."/>
        </authorList>
    </citation>
    <scope>NUCLEOTIDE SEQUENCE [LARGE SCALE GENOMIC DNA]</scope>
    <source>
        <strain evidence="1 2">CS-K2</strain>
    </source>
</reference>
<dbReference type="PANTHER" id="PTHR34801">
    <property type="entry name" value="EXPRESSED PROTEIN"/>
    <property type="match status" value="1"/>
</dbReference>
<evidence type="ECO:0000313" key="2">
    <source>
        <dbReference type="Proteomes" id="UP001329151"/>
    </source>
</evidence>
<dbReference type="RefSeq" id="WP_130557254.1">
    <property type="nucleotide sequence ID" value="NZ_AP028947.1"/>
</dbReference>
<accession>A0AA86M9D5</accession>
<dbReference type="PIRSF" id="PIRSF026426">
    <property type="entry name" value="DUF1499"/>
    <property type="match status" value="1"/>
</dbReference>
<name>A0AA86M9D5_9BURK</name>
<dbReference type="KEGG" id="lto:RGQ30_31900"/>
<protein>
    <recommendedName>
        <fullName evidence="3">DUF1499 domain-containing protein</fullName>
    </recommendedName>
</protein>
<evidence type="ECO:0008006" key="3">
    <source>
        <dbReference type="Google" id="ProtNLM"/>
    </source>
</evidence>
<sequence length="153" mass="16534">MKRALLGLIVLITILFTVFFAMGLYSGTGSPIGLTQGQLAPCPNKPNCVSSESAPSDEHAISALKITGDMGEEPLLKVREVIELLGGQVNYADENYLASTFTSDLFGFIDDVEFRVDQGNGLLHVRSASRVGYSDLNANRKRVEQIRTLLGNG</sequence>